<evidence type="ECO:0000313" key="9">
    <source>
        <dbReference type="EMBL" id="CAB4620282.1"/>
    </source>
</evidence>
<evidence type="ECO:0000256" key="4">
    <source>
        <dbReference type="ARBA" id="ARBA00023052"/>
    </source>
</evidence>
<feature type="domain" description="Thiamine pyrophosphate enzyme N-terminal TPP-binding" evidence="7">
    <location>
        <begin position="19"/>
        <end position="130"/>
    </location>
</feature>
<evidence type="ECO:0000259" key="6">
    <source>
        <dbReference type="Pfam" id="PF02775"/>
    </source>
</evidence>
<gene>
    <name evidence="9" type="ORF">UFOPK1835_01727</name>
</gene>
<dbReference type="AlphaFoldDB" id="A0A6J6I1M5"/>
<dbReference type="EMBL" id="CAEZUP010000095">
    <property type="protein sequence ID" value="CAB4620282.1"/>
    <property type="molecule type" value="Genomic_DNA"/>
</dbReference>
<evidence type="ECO:0000256" key="2">
    <source>
        <dbReference type="ARBA" id="ARBA00022723"/>
    </source>
</evidence>
<protein>
    <submittedName>
        <fullName evidence="9">Unannotated protein</fullName>
    </submittedName>
</protein>
<dbReference type="GO" id="GO:0009234">
    <property type="term" value="P:menaquinone biosynthetic process"/>
    <property type="evidence" value="ECO:0007669"/>
    <property type="project" value="InterPro"/>
</dbReference>
<evidence type="ECO:0000256" key="5">
    <source>
        <dbReference type="ARBA" id="ARBA00023211"/>
    </source>
</evidence>
<dbReference type="GO" id="GO:0046872">
    <property type="term" value="F:metal ion binding"/>
    <property type="evidence" value="ECO:0007669"/>
    <property type="project" value="UniProtKB-KW"/>
</dbReference>
<dbReference type="Pfam" id="PF02775">
    <property type="entry name" value="TPP_enzyme_C"/>
    <property type="match status" value="1"/>
</dbReference>
<dbReference type="HAMAP" id="MF_01659">
    <property type="entry name" value="MenD"/>
    <property type="match status" value="1"/>
</dbReference>
<evidence type="ECO:0000256" key="3">
    <source>
        <dbReference type="ARBA" id="ARBA00022842"/>
    </source>
</evidence>
<dbReference type="PIRSF" id="PIRSF004983">
    <property type="entry name" value="MenD"/>
    <property type="match status" value="1"/>
</dbReference>
<accession>A0A6J6I1M5</accession>
<dbReference type="NCBIfam" id="TIGR00173">
    <property type="entry name" value="menD"/>
    <property type="match status" value="1"/>
</dbReference>
<dbReference type="Pfam" id="PF16582">
    <property type="entry name" value="TPP_enzyme_M_2"/>
    <property type="match status" value="1"/>
</dbReference>
<keyword evidence="1" id="KW-0808">Transferase</keyword>
<dbReference type="InterPro" id="IPR004433">
    <property type="entry name" value="MenaQ_synth_MenD"/>
</dbReference>
<dbReference type="InterPro" id="IPR012001">
    <property type="entry name" value="Thiamin_PyroP_enz_TPP-bd_dom"/>
</dbReference>
<dbReference type="GO" id="GO:0070204">
    <property type="term" value="F:2-succinyl-5-enolpyruvyl-6-hydroxy-3-cyclohexene-1-carboxylic-acid synthase activity"/>
    <property type="evidence" value="ECO:0007669"/>
    <property type="project" value="InterPro"/>
</dbReference>
<dbReference type="InterPro" id="IPR032264">
    <property type="entry name" value="MenD_middle"/>
</dbReference>
<keyword evidence="5" id="KW-0464">Manganese</keyword>
<dbReference type="CDD" id="cd02009">
    <property type="entry name" value="TPP_SHCHC_synthase"/>
    <property type="match status" value="1"/>
</dbReference>
<dbReference type="Pfam" id="PF02776">
    <property type="entry name" value="TPP_enzyme_N"/>
    <property type="match status" value="1"/>
</dbReference>
<evidence type="ECO:0000256" key="1">
    <source>
        <dbReference type="ARBA" id="ARBA00022679"/>
    </source>
</evidence>
<keyword evidence="4" id="KW-0786">Thiamine pyrophosphate</keyword>
<feature type="domain" description="Thiamine pyrophosphate enzyme TPP-binding" evidence="6">
    <location>
        <begin position="423"/>
        <end position="538"/>
    </location>
</feature>
<dbReference type="SUPFAM" id="SSF52518">
    <property type="entry name" value="Thiamin diphosphate-binding fold (THDP-binding)"/>
    <property type="match status" value="2"/>
</dbReference>
<dbReference type="InterPro" id="IPR029061">
    <property type="entry name" value="THDP-binding"/>
</dbReference>
<sequence length="570" mass="59483">MSSSRDEMISTMNATFCATLVDEWAALGMTDAVVCPGSRSTPLALALAGDRRVRVHVHHDERSGSFMALGIARASARPVLVLTTSGTAAAQLHAAVVEADLDHVALIVATADRPPRLRGVGAPQTIDQVGLYTSSPRLFLDVDLPDRSNRGEWRGIARSAFEAASGTDPGPVHLNLPFDEPLLGIAEELPPTTDAESVAPGRTTPESFEPVPAWPDRGVIIAGSGIDDPMAVLGLAARLQWPVIADPRSGCRIDQPMVIAHADALMRADGPHLDAEMILRFGSLPASKVVNQWVGALGVDQVHVDATGSVNDPQGAVTRLVAASASGFCASSEAGIGDDRDGGWLAMWRTADDAAERAIAEALVDPESRTEPGSARAVVASIPDGGSLVVSSSMPVRDVEWYSAARDGLSIFSNRGANGIDGVVSTAVGVALAGTPTVLLIGDVAFLHDINGLLGVDRRGINLCVVVIDNDGGGIFSFLPQAASLGRDEFETLFGTPHGVDLSMLVHAHGLPVLEAAHDLSVGVAVAATLQVGGVHVVLVHTDRAANVEIHEMLNRRALDAARETGWLRA</sequence>
<dbReference type="PANTHER" id="PTHR42916:SF1">
    <property type="entry name" value="PROTEIN PHYLLO, CHLOROPLASTIC"/>
    <property type="match status" value="1"/>
</dbReference>
<proteinExistence type="inferred from homology"/>
<organism evidence="9">
    <name type="scientific">freshwater metagenome</name>
    <dbReference type="NCBI Taxonomy" id="449393"/>
    <lineage>
        <taxon>unclassified sequences</taxon>
        <taxon>metagenomes</taxon>
        <taxon>ecological metagenomes</taxon>
    </lineage>
</organism>
<keyword evidence="3" id="KW-0460">Magnesium</keyword>
<dbReference type="PANTHER" id="PTHR42916">
    <property type="entry name" value="2-SUCCINYL-5-ENOLPYRUVYL-6-HYDROXY-3-CYCLOHEXENE-1-CARBOXYLATE SYNTHASE"/>
    <property type="match status" value="1"/>
</dbReference>
<keyword evidence="2" id="KW-0479">Metal-binding</keyword>
<dbReference type="CDD" id="cd07037">
    <property type="entry name" value="TPP_PYR_MenD"/>
    <property type="match status" value="1"/>
</dbReference>
<name>A0A6J6I1M5_9ZZZZ</name>
<evidence type="ECO:0000259" key="7">
    <source>
        <dbReference type="Pfam" id="PF02776"/>
    </source>
</evidence>
<reference evidence="9" key="1">
    <citation type="submission" date="2020-05" db="EMBL/GenBank/DDBJ databases">
        <authorList>
            <person name="Chiriac C."/>
            <person name="Salcher M."/>
            <person name="Ghai R."/>
            <person name="Kavagutti S V."/>
        </authorList>
    </citation>
    <scope>NUCLEOTIDE SEQUENCE</scope>
</reference>
<dbReference type="InterPro" id="IPR011766">
    <property type="entry name" value="TPP_enzyme_TPP-bd"/>
</dbReference>
<dbReference type="GO" id="GO:0030976">
    <property type="term" value="F:thiamine pyrophosphate binding"/>
    <property type="evidence" value="ECO:0007669"/>
    <property type="project" value="InterPro"/>
</dbReference>
<dbReference type="Gene3D" id="3.40.50.970">
    <property type="match status" value="2"/>
</dbReference>
<evidence type="ECO:0000259" key="8">
    <source>
        <dbReference type="Pfam" id="PF16582"/>
    </source>
</evidence>
<dbReference type="Gene3D" id="3.40.50.1220">
    <property type="entry name" value="TPP-binding domain"/>
    <property type="match status" value="1"/>
</dbReference>
<feature type="domain" description="Menaquinone biosynthesis protein MenD middle" evidence="8">
    <location>
        <begin position="216"/>
        <end position="387"/>
    </location>
</feature>